<dbReference type="Proteomes" id="UP000288246">
    <property type="component" value="Unassembled WGS sequence"/>
</dbReference>
<protein>
    <submittedName>
        <fullName evidence="2">Uncharacterized protein</fullName>
    </submittedName>
</protein>
<name>A0A401V2C5_9CELL</name>
<feature type="region of interest" description="Disordered" evidence="1">
    <location>
        <begin position="1"/>
        <end position="32"/>
    </location>
</feature>
<keyword evidence="3" id="KW-1185">Reference proteome</keyword>
<comment type="caution">
    <text evidence="2">The sequence shown here is derived from an EMBL/GenBank/DDBJ whole genome shotgun (WGS) entry which is preliminary data.</text>
</comment>
<accession>A0A401V2C5</accession>
<feature type="compositionally biased region" description="Basic and acidic residues" evidence="1">
    <location>
        <begin position="1"/>
        <end position="11"/>
    </location>
</feature>
<dbReference type="AlphaFoldDB" id="A0A401V2C5"/>
<sequence length="81" mass="8325">MLPGEGERSTEVVRLGLGGAHPTGGLRRKGCHDRPIGGRAGVLSETPDFIPSVASCDGLRGGAGTLRGALGRRLRPAYCVT</sequence>
<gene>
    <name evidence="2" type="ORF">CTKZ_26300</name>
</gene>
<evidence type="ECO:0000313" key="3">
    <source>
        <dbReference type="Proteomes" id="UP000288246"/>
    </source>
</evidence>
<reference evidence="2 3" key="1">
    <citation type="submission" date="2018-11" db="EMBL/GenBank/DDBJ databases">
        <title>Draft genome sequence of Cellulomonas takizawaensis strain TKZ-21.</title>
        <authorList>
            <person name="Yamamura H."/>
            <person name="Hayashi T."/>
            <person name="Hamada M."/>
            <person name="Serisawa Y."/>
            <person name="Matsuyama K."/>
            <person name="Nakagawa Y."/>
            <person name="Otoguro M."/>
            <person name="Yanagida F."/>
            <person name="Hayakawa M."/>
        </authorList>
    </citation>
    <scope>NUCLEOTIDE SEQUENCE [LARGE SCALE GENOMIC DNA]</scope>
    <source>
        <strain evidence="2 3">TKZ-21</strain>
    </source>
</reference>
<dbReference type="EMBL" id="BHYL01000227">
    <property type="protein sequence ID" value="GCD21068.1"/>
    <property type="molecule type" value="Genomic_DNA"/>
</dbReference>
<proteinExistence type="predicted"/>
<organism evidence="2 3">
    <name type="scientific">Cellulomonas algicola</name>
    <dbReference type="NCBI Taxonomy" id="2071633"/>
    <lineage>
        <taxon>Bacteria</taxon>
        <taxon>Bacillati</taxon>
        <taxon>Actinomycetota</taxon>
        <taxon>Actinomycetes</taxon>
        <taxon>Micrococcales</taxon>
        <taxon>Cellulomonadaceae</taxon>
        <taxon>Cellulomonas</taxon>
    </lineage>
</organism>
<evidence type="ECO:0000313" key="2">
    <source>
        <dbReference type="EMBL" id="GCD21068.1"/>
    </source>
</evidence>
<evidence type="ECO:0000256" key="1">
    <source>
        <dbReference type="SAM" id="MobiDB-lite"/>
    </source>
</evidence>